<keyword evidence="4" id="KW-1185">Reference proteome</keyword>
<sequence>MGRRGITIGEVLCHFEELEDLRSEINRKHPLESVIVIALLGVLSRASGPTGIATWANLNADFLQSLLHLPHGIPGKDVFRRVLCALKPEAFQQCFSNWIKTLRTAAAQATENDRPTLAVDGKTLRRSHDVQNGLGPLHSVSVWASEYGITLAQVATDEKSNEITAIPRILQLVDFKGAIVAIDALGTQKAIAERVVDGGGDFVLALKRNQEKLLDGVEDYLVEQMEKDFADVKARRRVAQETGHGRTETREYIQLEAPSTLPGLKHWKKLKTIGLVHLTSLRNGQETTRVRYFISSLPMGIKQFAQATRNHWGIENSCHWSLDVTYREDDSRIRHVDARENFAWLNRFTLSLLKQHPGKGSLVMKRRSCGWNSKFLLEVLTAVRS</sequence>
<dbReference type="InterPro" id="IPR047647">
    <property type="entry name" value="ISAs1_transpos"/>
</dbReference>
<feature type="domain" description="H repeat-associated protein N-terminal" evidence="2">
    <location>
        <begin position="14"/>
        <end position="99"/>
    </location>
</feature>
<gene>
    <name evidence="3" type="ORF">KIH39_23160</name>
</gene>
<name>A0A8E6B4B5_9BACT</name>
<dbReference type="GO" id="GO:0003677">
    <property type="term" value="F:DNA binding"/>
    <property type="evidence" value="ECO:0007669"/>
    <property type="project" value="InterPro"/>
</dbReference>
<dbReference type="GO" id="GO:0004803">
    <property type="term" value="F:transposase activity"/>
    <property type="evidence" value="ECO:0007669"/>
    <property type="project" value="InterPro"/>
</dbReference>
<evidence type="ECO:0000259" key="1">
    <source>
        <dbReference type="Pfam" id="PF01609"/>
    </source>
</evidence>
<accession>A0A8E6B4B5</accession>
<dbReference type="InterPro" id="IPR002559">
    <property type="entry name" value="Transposase_11"/>
</dbReference>
<dbReference type="AlphaFoldDB" id="A0A8E6B4B5"/>
<dbReference type="NCBIfam" id="NF033564">
    <property type="entry name" value="transpos_ISAs1"/>
    <property type="match status" value="1"/>
</dbReference>
<feature type="domain" description="Transposase IS4-like" evidence="1">
    <location>
        <begin position="113"/>
        <end position="346"/>
    </location>
</feature>
<dbReference type="Pfam" id="PF13808">
    <property type="entry name" value="DDE_Tnp_1_assoc"/>
    <property type="match status" value="1"/>
</dbReference>
<dbReference type="InterPro" id="IPR032806">
    <property type="entry name" value="YbfD_N"/>
</dbReference>
<dbReference type="PANTHER" id="PTHR30298">
    <property type="entry name" value="H REPEAT-ASSOCIATED PREDICTED TRANSPOSASE"/>
    <property type="match status" value="1"/>
</dbReference>
<dbReference type="InterPro" id="IPR051698">
    <property type="entry name" value="Transposase_11-like"/>
</dbReference>
<dbReference type="GO" id="GO:0006313">
    <property type="term" value="P:DNA transposition"/>
    <property type="evidence" value="ECO:0007669"/>
    <property type="project" value="InterPro"/>
</dbReference>
<proteinExistence type="predicted"/>
<dbReference type="KEGG" id="tsph:KIH39_23160"/>
<dbReference type="RefSeq" id="WP_213495867.1">
    <property type="nucleotide sequence ID" value="NZ_CP074694.1"/>
</dbReference>
<evidence type="ECO:0000313" key="4">
    <source>
        <dbReference type="Proteomes" id="UP000676194"/>
    </source>
</evidence>
<dbReference type="Pfam" id="PF01609">
    <property type="entry name" value="DDE_Tnp_1"/>
    <property type="match status" value="1"/>
</dbReference>
<dbReference type="PANTHER" id="PTHR30298:SF0">
    <property type="entry name" value="PROTEIN YBFL-RELATED"/>
    <property type="match status" value="1"/>
</dbReference>
<dbReference type="EMBL" id="CP074694">
    <property type="protein sequence ID" value="QVL31708.1"/>
    <property type="molecule type" value="Genomic_DNA"/>
</dbReference>
<evidence type="ECO:0000259" key="2">
    <source>
        <dbReference type="Pfam" id="PF13808"/>
    </source>
</evidence>
<organism evidence="3 4">
    <name type="scientific">Telmatocola sphagniphila</name>
    <dbReference type="NCBI Taxonomy" id="1123043"/>
    <lineage>
        <taxon>Bacteria</taxon>
        <taxon>Pseudomonadati</taxon>
        <taxon>Planctomycetota</taxon>
        <taxon>Planctomycetia</taxon>
        <taxon>Gemmatales</taxon>
        <taxon>Gemmataceae</taxon>
    </lineage>
</organism>
<reference evidence="3" key="1">
    <citation type="submission" date="2021-05" db="EMBL/GenBank/DDBJ databases">
        <title>Complete genome sequence of the cellulolytic planctomycete Telmatocola sphagniphila SP2T and characterization of the first cellulase from planctomycetes.</title>
        <authorList>
            <person name="Rakitin A.L."/>
            <person name="Beletsky A.V."/>
            <person name="Naumoff D.G."/>
            <person name="Kulichevskaya I.S."/>
            <person name="Mardanov A.V."/>
            <person name="Ravin N.V."/>
            <person name="Dedysh S.N."/>
        </authorList>
    </citation>
    <scope>NUCLEOTIDE SEQUENCE</scope>
    <source>
        <strain evidence="3">SP2T</strain>
    </source>
</reference>
<dbReference type="Proteomes" id="UP000676194">
    <property type="component" value="Chromosome"/>
</dbReference>
<protein>
    <submittedName>
        <fullName evidence="3">ISAs1 family transposase</fullName>
    </submittedName>
</protein>
<evidence type="ECO:0000313" key="3">
    <source>
        <dbReference type="EMBL" id="QVL31708.1"/>
    </source>
</evidence>